<evidence type="ECO:0000313" key="2">
    <source>
        <dbReference type="Proteomes" id="UP000663419"/>
    </source>
</evidence>
<dbReference type="EMBL" id="CP069105">
    <property type="protein sequence ID" value="QSS55083.1"/>
    <property type="molecule type" value="Genomic_DNA"/>
</dbReference>
<dbReference type="AlphaFoldDB" id="A0A8A1LR60"/>
<name>A0A8A1LR60_AJEC8</name>
<accession>A0A8A1LR60</accession>
<evidence type="ECO:0000313" key="1">
    <source>
        <dbReference type="EMBL" id="QSS55083.1"/>
    </source>
</evidence>
<dbReference type="Proteomes" id="UP000663419">
    <property type="component" value="Chromosome 4"/>
</dbReference>
<dbReference type="VEuPathDB" id="FungiDB:I7I53_02861"/>
<sequence length="66" mass="7761">MSIEQQIQPRLSRRNANEDSDSSFFTFKHLSLRRCLRSVWVESLSKLCVHLYEACSGRHGYMIDVK</sequence>
<gene>
    <name evidence="1" type="ORF">I7I53_02861</name>
</gene>
<reference evidence="1" key="1">
    <citation type="submission" date="2021-01" db="EMBL/GenBank/DDBJ databases">
        <title>Chromosome-level genome assembly of a human fungal pathogen reveals clustering of transcriptionally co-regulated genes.</title>
        <authorList>
            <person name="Voorhies M."/>
            <person name="Cohen S."/>
            <person name="Shea T.P."/>
            <person name="Petrus S."/>
            <person name="Munoz J.F."/>
            <person name="Poplawski S."/>
            <person name="Goldman W.E."/>
            <person name="Michael T."/>
            <person name="Cuomo C.A."/>
            <person name="Sil A."/>
            <person name="Beyhan S."/>
        </authorList>
    </citation>
    <scope>NUCLEOTIDE SEQUENCE</scope>
    <source>
        <strain evidence="1">H88</strain>
    </source>
</reference>
<proteinExistence type="predicted"/>
<protein>
    <submittedName>
        <fullName evidence="1">Uncharacterized protein</fullName>
    </submittedName>
</protein>
<organism evidence="1 2">
    <name type="scientific">Ajellomyces capsulatus (strain H88)</name>
    <name type="common">Darling's disease fungus</name>
    <name type="synonym">Histoplasma capsulatum</name>
    <dbReference type="NCBI Taxonomy" id="544711"/>
    <lineage>
        <taxon>Eukaryota</taxon>
        <taxon>Fungi</taxon>
        <taxon>Dikarya</taxon>
        <taxon>Ascomycota</taxon>
        <taxon>Pezizomycotina</taxon>
        <taxon>Eurotiomycetes</taxon>
        <taxon>Eurotiomycetidae</taxon>
        <taxon>Onygenales</taxon>
        <taxon>Ajellomycetaceae</taxon>
        <taxon>Histoplasma</taxon>
    </lineage>
</organism>